<evidence type="ECO:0000313" key="1">
    <source>
        <dbReference type="EMBL" id="KAE9534321.1"/>
    </source>
</evidence>
<name>A0A6G0TK38_APHGL</name>
<comment type="caution">
    <text evidence="1">The sequence shown here is derived from an EMBL/GenBank/DDBJ whole genome shotgun (WGS) entry which is preliminary data.</text>
</comment>
<accession>A0A6G0TK38</accession>
<protein>
    <submittedName>
        <fullName evidence="1">Uncharacterized protein</fullName>
    </submittedName>
</protein>
<dbReference type="AlphaFoldDB" id="A0A6G0TK38"/>
<gene>
    <name evidence="1" type="ORF">AGLY_008411</name>
</gene>
<reference evidence="1 2" key="1">
    <citation type="submission" date="2019-08" db="EMBL/GenBank/DDBJ databases">
        <title>The genome of the soybean aphid Biotype 1, its phylome, world population structure and adaptation to the North American continent.</title>
        <authorList>
            <person name="Giordano R."/>
            <person name="Donthu R.K."/>
            <person name="Hernandez A.G."/>
            <person name="Wright C.L."/>
            <person name="Zimin A.V."/>
        </authorList>
    </citation>
    <scope>NUCLEOTIDE SEQUENCE [LARGE SCALE GENOMIC DNA]</scope>
    <source>
        <tissue evidence="1">Whole aphids</tissue>
    </source>
</reference>
<sequence length="282" mass="33092">MEIRLDQMLLLDSHPVHTTSVIGLYYNLSTNVDGGGCLYIDGGKVGSAELIWSCFIDILLNTSRWTISVYRHHPLHIKHTIFALYGKNKISTRFNFLSKATLKVYDQSLDYNIKGVKPITHPHGNHDHHKSTTLYANIFVFIISTISCKPKLDFDIRKRYIHSSNIYKFSFNDFRQDLEKTSAIRYARGRKLADRAPDPDRGKLNSELRQHIIDNNRFYYDFINLKLTDSHLENIFRISCSSRDSNRIYLLTPKIYYKIIELLRIQSTFLVNMILFFQYIFH</sequence>
<keyword evidence="2" id="KW-1185">Reference proteome</keyword>
<dbReference type="EMBL" id="VYZN01000028">
    <property type="protein sequence ID" value="KAE9534321.1"/>
    <property type="molecule type" value="Genomic_DNA"/>
</dbReference>
<proteinExistence type="predicted"/>
<dbReference type="Proteomes" id="UP000475862">
    <property type="component" value="Unassembled WGS sequence"/>
</dbReference>
<evidence type="ECO:0000313" key="2">
    <source>
        <dbReference type="Proteomes" id="UP000475862"/>
    </source>
</evidence>
<organism evidence="1 2">
    <name type="scientific">Aphis glycines</name>
    <name type="common">Soybean aphid</name>
    <dbReference type="NCBI Taxonomy" id="307491"/>
    <lineage>
        <taxon>Eukaryota</taxon>
        <taxon>Metazoa</taxon>
        <taxon>Ecdysozoa</taxon>
        <taxon>Arthropoda</taxon>
        <taxon>Hexapoda</taxon>
        <taxon>Insecta</taxon>
        <taxon>Pterygota</taxon>
        <taxon>Neoptera</taxon>
        <taxon>Paraneoptera</taxon>
        <taxon>Hemiptera</taxon>
        <taxon>Sternorrhyncha</taxon>
        <taxon>Aphidomorpha</taxon>
        <taxon>Aphidoidea</taxon>
        <taxon>Aphididae</taxon>
        <taxon>Aphidini</taxon>
        <taxon>Aphis</taxon>
        <taxon>Aphis</taxon>
    </lineage>
</organism>